<dbReference type="Pfam" id="PF00578">
    <property type="entry name" value="AhpC-TSA"/>
    <property type="match status" value="1"/>
</dbReference>
<dbReference type="InterPro" id="IPR019734">
    <property type="entry name" value="TPR_rpt"/>
</dbReference>
<dbReference type="PANTHER" id="PTHR42852:SF17">
    <property type="entry name" value="THIOREDOXIN-LIKE PROTEIN HI_1115"/>
    <property type="match status" value="1"/>
</dbReference>
<dbReference type="PROSITE" id="PS51257">
    <property type="entry name" value="PROKAR_LIPOPROTEIN"/>
    <property type="match status" value="1"/>
</dbReference>
<dbReference type="CDD" id="cd02966">
    <property type="entry name" value="TlpA_like_family"/>
    <property type="match status" value="1"/>
</dbReference>
<dbReference type="Gene3D" id="3.40.30.10">
    <property type="entry name" value="Glutaredoxin"/>
    <property type="match status" value="1"/>
</dbReference>
<dbReference type="GO" id="GO:0006950">
    <property type="term" value="P:response to stress"/>
    <property type="evidence" value="ECO:0007669"/>
    <property type="project" value="UniProtKB-ARBA"/>
</dbReference>
<reference evidence="3" key="1">
    <citation type="submission" date="2022-01" db="EMBL/GenBank/DDBJ databases">
        <title>Genome sequencing of Zunongwangia sp. M21534 genome.</title>
        <authorList>
            <person name="Chen Y."/>
            <person name="Dong C."/>
            <person name="Shao Z."/>
        </authorList>
    </citation>
    <scope>NUCLEOTIDE SEQUENCE</scope>
    <source>
        <strain evidence="3">MCCC M21534</strain>
    </source>
</reference>
<feature type="domain" description="Thioredoxin" evidence="2">
    <location>
        <begin position="345"/>
        <end position="500"/>
    </location>
</feature>
<evidence type="ECO:0000313" key="3">
    <source>
        <dbReference type="EMBL" id="MCL6219840.1"/>
    </source>
</evidence>
<dbReference type="InterPro" id="IPR036249">
    <property type="entry name" value="Thioredoxin-like_sf"/>
</dbReference>
<dbReference type="InterPro" id="IPR000866">
    <property type="entry name" value="AhpC/TSA"/>
</dbReference>
<dbReference type="SUPFAM" id="SSF48452">
    <property type="entry name" value="TPR-like"/>
    <property type="match status" value="1"/>
</dbReference>
<dbReference type="InterPro" id="IPR011990">
    <property type="entry name" value="TPR-like_helical_dom_sf"/>
</dbReference>
<dbReference type="InterPro" id="IPR050553">
    <property type="entry name" value="Thioredoxin_ResA/DsbE_sf"/>
</dbReference>
<dbReference type="InterPro" id="IPR013766">
    <property type="entry name" value="Thioredoxin_domain"/>
</dbReference>
<proteinExistence type="predicted"/>
<feature type="repeat" description="TPR" evidence="1">
    <location>
        <begin position="181"/>
        <end position="214"/>
    </location>
</feature>
<dbReference type="EMBL" id="JAKHSK010000027">
    <property type="protein sequence ID" value="MCL6219840.1"/>
    <property type="molecule type" value="Genomic_DNA"/>
</dbReference>
<organism evidence="3 4">
    <name type="scientific">Zunongwangia pacifica</name>
    <dbReference type="NCBI Taxonomy" id="2911062"/>
    <lineage>
        <taxon>Bacteria</taxon>
        <taxon>Pseudomonadati</taxon>
        <taxon>Bacteroidota</taxon>
        <taxon>Flavobacteriia</taxon>
        <taxon>Flavobacteriales</taxon>
        <taxon>Flavobacteriaceae</taxon>
        <taxon>Zunongwangia</taxon>
    </lineage>
</organism>
<sequence>MKSKKKQYLVFFIMIAGILSCNHNKKQDEFTAKSNSKIKKELDSLAGLQTEEAQKRLEQRLKQLSESSDESKVLLTFDYFYTLGKGEKADSLSVVMKEKFPNGISARFAAYQDIFSGEGPDKKYELYKSWKQKYPPENYDLENQDIYNSGLYFIIEEYAEAGDFSRIEELVNQLIDHPKIAITYFNIANLFYQSGQYDKALGYLQKTMDSSKKWIENKNISTSLKQTVHNIQNDTYLFYANILAKKENCEEAITYYQNYKDAVDYLDIQANLNYADCLETIGNNKKAFQQLDEIIKMHGEAYEENYDRFKRLFLETQGNQKDFKDYEKQLASQFQKQLEEELEKEMISEKAPNVTLVDFDGNEQQLADLKGKMLILDFWATWCHPCKASFPAMQNIKKRYENDENVKFLFINTMQNQSEAIVKKDVNDFLSKHNYQFDVYKDSKTKANSYPIADAFKVQAIPFKFIIDEKGFIRYKIKGYEGNLDSEEAKLIAMIKMVKQK</sequence>
<protein>
    <submittedName>
        <fullName evidence="3">Redoxin domain-containing protein</fullName>
    </submittedName>
</protein>
<name>A0A9X2CMT8_9FLAO</name>
<dbReference type="RefSeq" id="WP_249602554.1">
    <property type="nucleotide sequence ID" value="NZ_JAKHSK010000027.1"/>
</dbReference>
<comment type="caution">
    <text evidence="3">The sequence shown here is derived from an EMBL/GenBank/DDBJ whole genome shotgun (WGS) entry which is preliminary data.</text>
</comment>
<evidence type="ECO:0000313" key="4">
    <source>
        <dbReference type="Proteomes" id="UP001139521"/>
    </source>
</evidence>
<dbReference type="AlphaFoldDB" id="A0A9X2CMT8"/>
<dbReference type="PROSITE" id="PS51352">
    <property type="entry name" value="THIOREDOXIN_2"/>
    <property type="match status" value="1"/>
</dbReference>
<dbReference type="PANTHER" id="PTHR42852">
    <property type="entry name" value="THIOL:DISULFIDE INTERCHANGE PROTEIN DSBE"/>
    <property type="match status" value="1"/>
</dbReference>
<evidence type="ECO:0000259" key="2">
    <source>
        <dbReference type="PROSITE" id="PS51352"/>
    </source>
</evidence>
<keyword evidence="4" id="KW-1185">Reference proteome</keyword>
<gene>
    <name evidence="3" type="ORF">L1967_16220</name>
</gene>
<dbReference type="GO" id="GO:0016491">
    <property type="term" value="F:oxidoreductase activity"/>
    <property type="evidence" value="ECO:0007669"/>
    <property type="project" value="InterPro"/>
</dbReference>
<dbReference type="Proteomes" id="UP001139521">
    <property type="component" value="Unassembled WGS sequence"/>
</dbReference>
<dbReference type="GO" id="GO:0016209">
    <property type="term" value="F:antioxidant activity"/>
    <property type="evidence" value="ECO:0007669"/>
    <property type="project" value="InterPro"/>
</dbReference>
<keyword evidence="1" id="KW-0802">TPR repeat</keyword>
<dbReference type="Gene3D" id="1.25.40.10">
    <property type="entry name" value="Tetratricopeptide repeat domain"/>
    <property type="match status" value="1"/>
</dbReference>
<evidence type="ECO:0000256" key="1">
    <source>
        <dbReference type="PROSITE-ProRule" id="PRU00339"/>
    </source>
</evidence>
<dbReference type="PROSITE" id="PS50005">
    <property type="entry name" value="TPR"/>
    <property type="match status" value="1"/>
</dbReference>
<dbReference type="SUPFAM" id="SSF52833">
    <property type="entry name" value="Thioredoxin-like"/>
    <property type="match status" value="1"/>
</dbReference>
<accession>A0A9X2CMT8</accession>